<organism evidence="1 2">
    <name type="scientific">Pandoraea thiooxydans</name>
    <dbReference type="NCBI Taxonomy" id="445709"/>
    <lineage>
        <taxon>Bacteria</taxon>
        <taxon>Pseudomonadati</taxon>
        <taxon>Pseudomonadota</taxon>
        <taxon>Betaproteobacteria</taxon>
        <taxon>Burkholderiales</taxon>
        <taxon>Burkholderiaceae</taxon>
        <taxon>Pandoraea</taxon>
    </lineage>
</organism>
<dbReference type="OrthoDB" id="9806494at2"/>
<sequence length="170" mass="18020">MTVFVALLRAVNVGGTGVLPMKVLSAHCTELGFERVRTYIQSGNVVFESAGDENEVRRLLADSLADLMGKPIGVAVRNAAALAAVLEANPFPDAPPAQVAVAFHHAALPRTLLDGFSTPGGEEVRLGQRELYVHYPNGMGRSRLKLPLPPGEVTVRNINTVSKLVALAGD</sequence>
<dbReference type="RefSeq" id="WP_047214300.1">
    <property type="nucleotide sequence ID" value="NZ_CP011568.3"/>
</dbReference>
<proteinExistence type="predicted"/>
<dbReference type="Pfam" id="PF08002">
    <property type="entry name" value="DUF1697"/>
    <property type="match status" value="1"/>
</dbReference>
<accession>A0A0G3ET27</accession>
<dbReference type="SUPFAM" id="SSF160379">
    <property type="entry name" value="SP0830-like"/>
    <property type="match status" value="1"/>
</dbReference>
<keyword evidence="2" id="KW-1185">Reference proteome</keyword>
<dbReference type="PANTHER" id="PTHR36439">
    <property type="entry name" value="BLL4334 PROTEIN"/>
    <property type="match status" value="1"/>
</dbReference>
<gene>
    <name evidence="1" type="ORF">ABW99_09775</name>
</gene>
<dbReference type="EMBL" id="CP011568">
    <property type="protein sequence ID" value="AKJ68462.1"/>
    <property type="molecule type" value="Genomic_DNA"/>
</dbReference>
<dbReference type="PIRSF" id="PIRSF008502">
    <property type="entry name" value="UCP008502"/>
    <property type="match status" value="1"/>
</dbReference>
<protein>
    <recommendedName>
        <fullName evidence="3">DUF1697 domain-containing protein</fullName>
    </recommendedName>
</protein>
<evidence type="ECO:0000313" key="2">
    <source>
        <dbReference type="Proteomes" id="UP000036700"/>
    </source>
</evidence>
<evidence type="ECO:0008006" key="3">
    <source>
        <dbReference type="Google" id="ProtNLM"/>
    </source>
</evidence>
<dbReference type="KEGG" id="ptx:ABW99_09775"/>
<evidence type="ECO:0000313" key="1">
    <source>
        <dbReference type="EMBL" id="AKJ68462.1"/>
    </source>
</evidence>
<dbReference type="PANTHER" id="PTHR36439:SF1">
    <property type="entry name" value="DUF1697 DOMAIN-CONTAINING PROTEIN"/>
    <property type="match status" value="1"/>
</dbReference>
<name>A0A0G3ET27_9BURK</name>
<dbReference type="AlphaFoldDB" id="A0A0G3ET27"/>
<dbReference type="STRING" id="445709.ABW99_09775"/>
<dbReference type="PATRIC" id="fig|445709.3.peg.2092"/>
<dbReference type="Gene3D" id="3.30.70.1280">
    <property type="entry name" value="SP0830-like domains"/>
    <property type="match status" value="1"/>
</dbReference>
<dbReference type="InterPro" id="IPR012545">
    <property type="entry name" value="DUF1697"/>
</dbReference>
<dbReference type="Proteomes" id="UP000036700">
    <property type="component" value="Chromosome"/>
</dbReference>
<reference evidence="2" key="1">
    <citation type="submission" date="2015-06" db="EMBL/GenBank/DDBJ databases">
        <authorList>
            <person name="Lim Y.L."/>
            <person name="Ee R."/>
            <person name="Yong D."/>
            <person name="How K.Y."/>
            <person name="Yin W.F."/>
            <person name="Chan K.G."/>
        </authorList>
    </citation>
    <scope>NUCLEOTIDE SEQUENCE [LARGE SCALE GENOMIC DNA]</scope>
    <source>
        <strain evidence="2">DSM 25325</strain>
    </source>
</reference>